<evidence type="ECO:0000313" key="2">
    <source>
        <dbReference type="EMBL" id="RKG95513.1"/>
    </source>
</evidence>
<organism evidence="2 3">
    <name type="scientific">Corallococcus carmarthensis</name>
    <dbReference type="NCBI Taxonomy" id="2316728"/>
    <lineage>
        <taxon>Bacteria</taxon>
        <taxon>Pseudomonadati</taxon>
        <taxon>Myxococcota</taxon>
        <taxon>Myxococcia</taxon>
        <taxon>Myxococcales</taxon>
        <taxon>Cystobacterineae</taxon>
        <taxon>Myxococcaceae</taxon>
        <taxon>Corallococcus</taxon>
    </lineage>
</organism>
<comment type="caution">
    <text evidence="2">The sequence shown here is derived from an EMBL/GenBank/DDBJ whole genome shotgun (WGS) entry which is preliminary data.</text>
</comment>
<keyword evidence="1" id="KW-0472">Membrane</keyword>
<dbReference type="AlphaFoldDB" id="A0A3A8K113"/>
<dbReference type="SUPFAM" id="SSF48452">
    <property type="entry name" value="TPR-like"/>
    <property type="match status" value="1"/>
</dbReference>
<dbReference type="OrthoDB" id="5498607at2"/>
<evidence type="ECO:0000313" key="3">
    <source>
        <dbReference type="Proteomes" id="UP000268313"/>
    </source>
</evidence>
<dbReference type="InterPro" id="IPR011990">
    <property type="entry name" value="TPR-like_helical_dom_sf"/>
</dbReference>
<gene>
    <name evidence="2" type="ORF">D7X32_38865</name>
</gene>
<evidence type="ECO:0000256" key="1">
    <source>
        <dbReference type="SAM" id="Phobius"/>
    </source>
</evidence>
<sequence>MLTKWFLWMGLTMLTGSPLLSLAILAGVLFAADRFTLQVLPSPMRVFKRWQRAGELAGTILTNTHDRRARAELADIRLGQKRYQEAVDLLRPNLDAGDDDVDTLYLLGVSYLGAGDAPRGELLLTEAERLDADYKQGAIDLERGRFRLQRGDFKGAQEALERFLQVRQGSVEGRVLLSRVLDKQGLDVEAKDARDAAWREYAVAPRFQKRRDRWWAYRARPSRPLTYAAVALLMMGVGAYLTRYLPTHGAAPGPYGSYYDDPYAADDVGGDDAE</sequence>
<keyword evidence="1" id="KW-0812">Transmembrane</keyword>
<reference evidence="3" key="1">
    <citation type="submission" date="2018-09" db="EMBL/GenBank/DDBJ databases">
        <authorList>
            <person name="Livingstone P.G."/>
            <person name="Whitworth D.E."/>
        </authorList>
    </citation>
    <scope>NUCLEOTIDE SEQUENCE [LARGE SCALE GENOMIC DNA]</scope>
    <source>
        <strain evidence="3">CA043D</strain>
    </source>
</reference>
<protein>
    <submittedName>
        <fullName evidence="2">Uncharacterized protein</fullName>
    </submittedName>
</protein>
<dbReference type="Gene3D" id="1.25.40.10">
    <property type="entry name" value="Tetratricopeptide repeat domain"/>
    <property type="match status" value="1"/>
</dbReference>
<name>A0A3A8K113_9BACT</name>
<keyword evidence="3" id="KW-1185">Reference proteome</keyword>
<keyword evidence="1" id="KW-1133">Transmembrane helix</keyword>
<proteinExistence type="predicted"/>
<accession>A0A3A8K113</accession>
<dbReference type="Proteomes" id="UP000268313">
    <property type="component" value="Unassembled WGS sequence"/>
</dbReference>
<feature type="transmembrane region" description="Helical" evidence="1">
    <location>
        <begin position="225"/>
        <end position="245"/>
    </location>
</feature>
<feature type="transmembrane region" description="Helical" evidence="1">
    <location>
        <begin position="6"/>
        <end position="32"/>
    </location>
</feature>
<dbReference type="EMBL" id="RAWE01000257">
    <property type="protein sequence ID" value="RKG95513.1"/>
    <property type="molecule type" value="Genomic_DNA"/>
</dbReference>